<evidence type="ECO:0000259" key="2">
    <source>
        <dbReference type="PROSITE" id="PS50086"/>
    </source>
</evidence>
<dbReference type="Gene3D" id="1.10.472.80">
    <property type="entry name" value="Ypt/Rab-GAP domain of gyp1p, domain 3"/>
    <property type="match status" value="1"/>
</dbReference>
<dbReference type="InterPro" id="IPR035969">
    <property type="entry name" value="Rab-GAP_TBC_sf"/>
</dbReference>
<dbReference type="Gene3D" id="1.10.8.270">
    <property type="entry name" value="putative rabgap domain of human tbc1 domain family member 14 like domains"/>
    <property type="match status" value="1"/>
</dbReference>
<dbReference type="SMART" id="SM00164">
    <property type="entry name" value="TBC"/>
    <property type="match status" value="1"/>
</dbReference>
<protein>
    <recommendedName>
        <fullName evidence="2">Rab-GAP TBC domain-containing protein</fullName>
    </recommendedName>
</protein>
<dbReference type="PANTHER" id="PTHR47219:SF9">
    <property type="entry name" value="GTPASE ACTIVATING PROTEIN AND CENTROSOME-ASSOCIATED, ISOFORM B"/>
    <property type="match status" value="1"/>
</dbReference>
<dbReference type="SUPFAM" id="SSF47923">
    <property type="entry name" value="Ypt/Rab-GAP domain of gyp1p"/>
    <property type="match status" value="2"/>
</dbReference>
<evidence type="ECO:0000313" key="4">
    <source>
        <dbReference type="Proteomes" id="UP000785679"/>
    </source>
</evidence>
<dbReference type="EMBL" id="RRYP01010289">
    <property type="protein sequence ID" value="TNV78475.1"/>
    <property type="molecule type" value="Genomic_DNA"/>
</dbReference>
<evidence type="ECO:0000313" key="3">
    <source>
        <dbReference type="EMBL" id="TNV78475.1"/>
    </source>
</evidence>
<dbReference type="OrthoDB" id="294251at2759"/>
<dbReference type="InterPro" id="IPR000195">
    <property type="entry name" value="Rab-GAP-TBC_dom"/>
</dbReference>
<dbReference type="AlphaFoldDB" id="A0A8J8NQN8"/>
<keyword evidence="4" id="KW-1185">Reference proteome</keyword>
<organism evidence="3 4">
    <name type="scientific">Halteria grandinella</name>
    <dbReference type="NCBI Taxonomy" id="5974"/>
    <lineage>
        <taxon>Eukaryota</taxon>
        <taxon>Sar</taxon>
        <taxon>Alveolata</taxon>
        <taxon>Ciliophora</taxon>
        <taxon>Intramacronucleata</taxon>
        <taxon>Spirotrichea</taxon>
        <taxon>Stichotrichia</taxon>
        <taxon>Sporadotrichida</taxon>
        <taxon>Halteriidae</taxon>
        <taxon>Halteria</taxon>
    </lineage>
</organism>
<proteinExistence type="predicted"/>
<dbReference type="GO" id="GO:0031267">
    <property type="term" value="F:small GTPase binding"/>
    <property type="evidence" value="ECO:0007669"/>
    <property type="project" value="TreeGrafter"/>
</dbReference>
<accession>A0A8J8NQN8</accession>
<dbReference type="PROSITE" id="PS50086">
    <property type="entry name" value="TBC_RABGAP"/>
    <property type="match status" value="1"/>
</dbReference>
<comment type="caution">
    <text evidence="3">The sequence shown here is derived from an EMBL/GenBank/DDBJ whole genome shotgun (WGS) entry which is preliminary data.</text>
</comment>
<dbReference type="GO" id="GO:0005096">
    <property type="term" value="F:GTPase activator activity"/>
    <property type="evidence" value="ECO:0007669"/>
    <property type="project" value="TreeGrafter"/>
</dbReference>
<name>A0A8J8NQN8_HALGN</name>
<sequence length="417" mass="47687">MDTFSAKAREVQRTQSANAAKEDFRSQDDIMDYFTRQMVDQGYNTYSRGSSAAARRSTAESGGELTITDSFGFVEKQDPSWGPGSSKVQIAVDEKLSRQQAQLIKQENARVMKWKEMLEEFPEKKHPKLKTRARKGIPDAIRGYAWQILIQGPKYLDAAVGGKGGPVGGRDKIALFKALMEEQADQKLLISIFKDVTRTMPEHIYFKDRYGDGQKALFCVLKCLALHEKDTSYVQGMGYMAAVLLTYMDMEDTVACMVGILRGFGMRDKFLHGMPGLSKAFYVHLSLLKKYMPKLSQHMLDINFLPQTYGSQWFMTIFSCNFPFPCIVRIWDIFTVEGRKILYRIALAVFKLNEKALLASDMEGFFEILREFQKDIEPNLLIKTALSFKFPGTLIDKLEKEYVEKPDKEIQKVCRME</sequence>
<feature type="domain" description="Rab-GAP TBC" evidence="2">
    <location>
        <begin position="136"/>
        <end position="338"/>
    </location>
</feature>
<dbReference type="InterPro" id="IPR050302">
    <property type="entry name" value="Rab_GAP_TBC_domain"/>
</dbReference>
<evidence type="ECO:0000256" key="1">
    <source>
        <dbReference type="SAM" id="MobiDB-lite"/>
    </source>
</evidence>
<dbReference type="Gene3D" id="1.10.10.750">
    <property type="entry name" value="Ypt/Rab-GAP domain of gyp1p, domain 1"/>
    <property type="match status" value="1"/>
</dbReference>
<reference evidence="3" key="1">
    <citation type="submission" date="2019-06" db="EMBL/GenBank/DDBJ databases">
        <authorList>
            <person name="Zheng W."/>
        </authorList>
    </citation>
    <scope>NUCLEOTIDE SEQUENCE</scope>
    <source>
        <strain evidence="3">QDHG01</strain>
    </source>
</reference>
<gene>
    <name evidence="3" type="ORF">FGO68_gene1386</name>
</gene>
<dbReference type="Proteomes" id="UP000785679">
    <property type="component" value="Unassembled WGS sequence"/>
</dbReference>
<feature type="region of interest" description="Disordered" evidence="1">
    <location>
        <begin position="1"/>
        <end position="23"/>
    </location>
</feature>
<dbReference type="Pfam" id="PF00566">
    <property type="entry name" value="RabGAP-TBC"/>
    <property type="match status" value="1"/>
</dbReference>
<dbReference type="PANTHER" id="PTHR47219">
    <property type="entry name" value="RAB GTPASE-ACTIVATING PROTEIN 1-LIKE"/>
    <property type="match status" value="1"/>
</dbReference>